<protein>
    <recommendedName>
        <fullName evidence="4">CHAT domain-containing protein</fullName>
    </recommendedName>
</protein>
<dbReference type="EMBL" id="VAUV01000014">
    <property type="protein sequence ID" value="TLD69315.1"/>
    <property type="molecule type" value="Genomic_DNA"/>
</dbReference>
<keyword evidence="3" id="KW-1185">Reference proteome</keyword>
<feature type="region of interest" description="Disordered" evidence="1">
    <location>
        <begin position="1"/>
        <end position="20"/>
    </location>
</feature>
<dbReference type="Proteomes" id="UP000306196">
    <property type="component" value="Unassembled WGS sequence"/>
</dbReference>
<reference evidence="2 3" key="1">
    <citation type="submission" date="2019-05" db="EMBL/GenBank/DDBJ databases">
        <title>Verrucobacter flavum gen. nov., sp. nov. a new member of the family Verrucomicrobiaceae.</title>
        <authorList>
            <person name="Szuroczki S."/>
            <person name="Abbaszade G."/>
            <person name="Szabo A."/>
            <person name="Felfoldi T."/>
            <person name="Schumann P."/>
            <person name="Boka K."/>
            <person name="Keki Z."/>
            <person name="Toumi M."/>
            <person name="Toth E."/>
        </authorList>
    </citation>
    <scope>NUCLEOTIDE SEQUENCE [LARGE SCALE GENOMIC DNA]</scope>
    <source>
        <strain evidence="2 3">MG-N-17</strain>
    </source>
</reference>
<evidence type="ECO:0000313" key="2">
    <source>
        <dbReference type="EMBL" id="TLD69315.1"/>
    </source>
</evidence>
<evidence type="ECO:0008006" key="4">
    <source>
        <dbReference type="Google" id="ProtNLM"/>
    </source>
</evidence>
<sequence length="759" mass="83616">MAKKKSSKSKPTASRPAQPYQVVLREPGGTTLTATVVDRVLYPRALAWNRLLASDKGRQDNQQEEVVSWRAHAHKAILDLASSGLVTQSQVEKFISAAATSGIVEVTIPWETENKGWAARIFPWEELLALATKEERIKNKIKHFTVVRVLGGVPRKTPTNHGALFAVTNAADALGFDYHTEYAAIKAALSLQIPIKKVDALSELSTTRCRLLHLVSDYHEDEESGGSGGEPAKVEPVQQNPMRVAEALAQTGAEMIVYSACYTGRRLAPLTVAHGVKYALGFHGMVVDTAIPVFFGAFYKVWEKSQNVLDAFRAGLAANDLLQRPDDLGVITLWSSVSLIATTTAPPRPTSRQVSASTIPTSTATAKSIPKADLLKALPVTCALEETFNYSLLHNSRGGLFKTFAITKIRAGEIPPLEVIISLDTGMDRPAECRFYATLPVEADRQQDLASQVMLPLGGQMLRQRGESLLGTLQITIFCGTTRIFHRLQSIILLPCDEWRDDETGRHLLPSFVFPRDPAVREVITTAQPFLRALSDHPHAGFDGYQSSFHPSTSRAVVMQTRAFWSAMQLALRLDYVNPPPTYIRRSQRLRTPEEILRARRGTCIELALFLAACWEHVGIHSVVFLTKNHAFAGCWLEEQARRKFLTGLDGLIAHASFAGGLPAAKTDIGGVQSKIKEPWMFAEDYHLTLIREAIEQGSLLPLETTFIPKQRSYTDAVIDAENALIELTPENFDGMLDVQTAREKGVTPLAIIYQGIVA</sequence>
<dbReference type="AlphaFoldDB" id="A0A5R8KBL7"/>
<evidence type="ECO:0000256" key="1">
    <source>
        <dbReference type="SAM" id="MobiDB-lite"/>
    </source>
</evidence>
<proteinExistence type="predicted"/>
<evidence type="ECO:0000313" key="3">
    <source>
        <dbReference type="Proteomes" id="UP000306196"/>
    </source>
</evidence>
<gene>
    <name evidence="2" type="ORF">FEM03_18260</name>
</gene>
<name>A0A5R8KBL7_9BACT</name>
<accession>A0A5R8KBL7</accession>
<comment type="caution">
    <text evidence="2">The sequence shown here is derived from an EMBL/GenBank/DDBJ whole genome shotgun (WGS) entry which is preliminary data.</text>
</comment>
<organism evidence="2 3">
    <name type="scientific">Phragmitibacter flavus</name>
    <dbReference type="NCBI Taxonomy" id="2576071"/>
    <lineage>
        <taxon>Bacteria</taxon>
        <taxon>Pseudomonadati</taxon>
        <taxon>Verrucomicrobiota</taxon>
        <taxon>Verrucomicrobiia</taxon>
        <taxon>Verrucomicrobiales</taxon>
        <taxon>Verrucomicrobiaceae</taxon>
        <taxon>Phragmitibacter</taxon>
    </lineage>
</organism>
<dbReference type="OrthoDB" id="221244at2"/>
<dbReference type="RefSeq" id="WP_138087730.1">
    <property type="nucleotide sequence ID" value="NZ_VAUV01000014.1"/>
</dbReference>